<feature type="region of interest" description="Disordered" evidence="4">
    <location>
        <begin position="836"/>
        <end position="855"/>
    </location>
</feature>
<feature type="domain" description="RRM" evidence="5">
    <location>
        <begin position="4"/>
        <end position="84"/>
    </location>
</feature>
<feature type="region of interest" description="Disordered" evidence="4">
    <location>
        <begin position="99"/>
        <end position="162"/>
    </location>
</feature>
<evidence type="ECO:0000256" key="2">
    <source>
        <dbReference type="PROSITE-ProRule" id="PRU00176"/>
    </source>
</evidence>
<feature type="compositionally biased region" description="Polar residues" evidence="4">
    <location>
        <begin position="201"/>
        <end position="224"/>
    </location>
</feature>
<dbReference type="Pfam" id="PF00076">
    <property type="entry name" value="RRM_1"/>
    <property type="match status" value="1"/>
</dbReference>
<feature type="region of interest" description="Disordered" evidence="4">
    <location>
        <begin position="1002"/>
        <end position="1035"/>
    </location>
</feature>
<dbReference type="InterPro" id="IPR012677">
    <property type="entry name" value="Nucleotide-bd_a/b_plait_sf"/>
</dbReference>
<evidence type="ECO:0000313" key="6">
    <source>
        <dbReference type="EMBL" id="CAG6620796.1"/>
    </source>
</evidence>
<feature type="region of interest" description="Disordered" evidence="4">
    <location>
        <begin position="867"/>
        <end position="945"/>
    </location>
</feature>
<dbReference type="EMBL" id="HBUF01048516">
    <property type="protein sequence ID" value="CAG6620796.1"/>
    <property type="molecule type" value="Transcribed_RNA"/>
</dbReference>
<evidence type="ECO:0000256" key="4">
    <source>
        <dbReference type="SAM" id="MobiDB-lite"/>
    </source>
</evidence>
<evidence type="ECO:0000256" key="3">
    <source>
        <dbReference type="SAM" id="Coils"/>
    </source>
</evidence>
<dbReference type="SUPFAM" id="SSF54928">
    <property type="entry name" value="RNA-binding domain, RBD"/>
    <property type="match status" value="1"/>
</dbReference>
<reference evidence="6" key="1">
    <citation type="submission" date="2021-05" db="EMBL/GenBank/DDBJ databases">
        <authorList>
            <person name="Alioto T."/>
            <person name="Alioto T."/>
            <person name="Gomez Garrido J."/>
        </authorList>
    </citation>
    <scope>NUCLEOTIDE SEQUENCE</scope>
</reference>
<evidence type="ECO:0000259" key="5">
    <source>
        <dbReference type="PROSITE" id="PS50102"/>
    </source>
</evidence>
<dbReference type="Gene3D" id="3.30.70.330">
    <property type="match status" value="1"/>
</dbReference>
<feature type="region of interest" description="Disordered" evidence="4">
    <location>
        <begin position="760"/>
        <end position="800"/>
    </location>
</feature>
<dbReference type="PROSITE" id="PS50102">
    <property type="entry name" value="RRM"/>
    <property type="match status" value="1"/>
</dbReference>
<feature type="region of interest" description="Disordered" evidence="4">
    <location>
        <begin position="177"/>
        <end position="224"/>
    </location>
</feature>
<feature type="compositionally biased region" description="Polar residues" evidence="4">
    <location>
        <begin position="343"/>
        <end position="362"/>
    </location>
</feature>
<evidence type="ECO:0000256" key="1">
    <source>
        <dbReference type="ARBA" id="ARBA00022884"/>
    </source>
</evidence>
<dbReference type="InterPro" id="IPR000504">
    <property type="entry name" value="RRM_dom"/>
</dbReference>
<name>A0A8D8Q0D7_9HEMI</name>
<feature type="coiled-coil region" evidence="3">
    <location>
        <begin position="534"/>
        <end position="561"/>
    </location>
</feature>
<feature type="compositionally biased region" description="Basic and acidic residues" evidence="4">
    <location>
        <begin position="906"/>
        <end position="921"/>
    </location>
</feature>
<feature type="compositionally biased region" description="Polar residues" evidence="4">
    <location>
        <begin position="108"/>
        <end position="124"/>
    </location>
</feature>
<feature type="compositionally biased region" description="Basic and acidic residues" evidence="4">
    <location>
        <begin position="637"/>
        <end position="647"/>
    </location>
</feature>
<dbReference type="InterPro" id="IPR035979">
    <property type="entry name" value="RBD_domain_sf"/>
</dbReference>
<feature type="compositionally biased region" description="Polar residues" evidence="4">
    <location>
        <begin position="599"/>
        <end position="609"/>
    </location>
</feature>
<dbReference type="SMART" id="SM00360">
    <property type="entry name" value="RRM"/>
    <property type="match status" value="1"/>
</dbReference>
<keyword evidence="1 2" id="KW-0694">RNA-binding</keyword>
<dbReference type="GO" id="GO:0003723">
    <property type="term" value="F:RNA binding"/>
    <property type="evidence" value="ECO:0007669"/>
    <property type="project" value="UniProtKB-UniRule"/>
</dbReference>
<feature type="compositionally biased region" description="Acidic residues" evidence="4">
    <location>
        <begin position="135"/>
        <end position="153"/>
    </location>
</feature>
<protein>
    <submittedName>
        <fullName evidence="6">Nucleolar protein 8</fullName>
    </submittedName>
</protein>
<organism evidence="6">
    <name type="scientific">Cacopsylla melanoneura</name>
    <dbReference type="NCBI Taxonomy" id="428564"/>
    <lineage>
        <taxon>Eukaryota</taxon>
        <taxon>Metazoa</taxon>
        <taxon>Ecdysozoa</taxon>
        <taxon>Arthropoda</taxon>
        <taxon>Hexapoda</taxon>
        <taxon>Insecta</taxon>
        <taxon>Pterygota</taxon>
        <taxon>Neoptera</taxon>
        <taxon>Paraneoptera</taxon>
        <taxon>Hemiptera</taxon>
        <taxon>Sternorrhyncha</taxon>
        <taxon>Psylloidea</taxon>
        <taxon>Psyllidae</taxon>
        <taxon>Psyllinae</taxon>
        <taxon>Cacopsylla</taxon>
    </lineage>
</organism>
<feature type="region of interest" description="Disordered" evidence="4">
    <location>
        <begin position="343"/>
        <end position="380"/>
    </location>
</feature>
<sequence>MDGTRFFIGNLPANITESDVKNKFSKYGQVLKVELKERKFLQPPSCFGFITLNAPRHSLQHCISELSNHSTWNGHPVTVDFAKESFLSRLEKERLDPKNKNLIIETPPVSSTTKKPLSNSTNAVKTKFGSKQNEESEESDSSETETSSDDENDDSKNVTTNIAKKTVNCAQLYSNLKNTSRVEDSDSSETDGSSSDESTEVNNANVSVTTQSPASSVTRTTNLGKNVMNTISKFPTSQKKPLVRTGQSSGYETDNADNLNIKKIVNQTNDVMKSFEQFSSVWQDTDSDDNNAPNDSSDESIFEAFKKPETEGAADKTISFDNESTTCDNDGNTFASNKKHLNSESSFPCGNKQSQFPSQKEQGLSREFNNRKSTTLKSTFPGSKTVESTFPAFNCGELNNNFKGKRSTFPTFNDEKSDHFVETKNSGFPAFKRNSTTSDNYSGGNNNSYEGDFVNFPKNTRSPTDRNQELSEVTLSKFDKNRKIVFDEELMSRQKSIERVSNFTKSAQSYNKGDSNDQFAPFETNAKNVKKSNVDAEMKRLNAMEERRKDIMDKKNAIRQALANVDSQHSASGAGVNKKIIFSQDSDDDESDQPVIKTITDQNRSNPFNYTGHDGNNRGHSGALGEHSRPFTTSGDSETRISEDLIRSNKKKSLFNDESSGSESEDDGMTKEGEFKIKKQFEGEKGLRLLELQASYNNDTRFNLDDRFIDEGEEKEDKDKGGEKRKQEEEGDEKERQMQILENVLGYKVKHHQTRNGLLQIPRFDPLNPDHKTLFVPPKPKQDKPNRDRKKRRRDEPVEVSEEKFYRVDEAYFKSNKQTEEEEPFSLLRMLNRDNLSDDETPAASTSATTHNNLALKQGEYRTELLSKSSNPFGSVGARFEYDSSDSDDEEEEDGLRGAKGHMKNHSKEKTEGATCDELKAQHGHRQGQFGTGLSEPPPVSGAGPGEKMFFFGQNDDRLKEAQEFWKQKPTSLFPGSGVDAFKLKRRELALKLKTKVRRNLKNSMMMMNMKKKNGGGGGKRKKTTKMMKTQRRRS</sequence>
<dbReference type="AlphaFoldDB" id="A0A8D8Q0D7"/>
<feature type="compositionally biased region" description="Polar residues" evidence="4">
    <location>
        <begin position="843"/>
        <end position="855"/>
    </location>
</feature>
<keyword evidence="3" id="KW-0175">Coiled coil</keyword>
<accession>A0A8D8Q0D7</accession>
<feature type="region of interest" description="Disordered" evidence="4">
    <location>
        <begin position="582"/>
        <end position="672"/>
    </location>
</feature>
<feature type="compositionally biased region" description="Polar residues" evidence="4">
    <location>
        <begin position="371"/>
        <end position="380"/>
    </location>
</feature>
<feature type="region of interest" description="Disordered" evidence="4">
    <location>
        <begin position="705"/>
        <end position="736"/>
    </location>
</feature>
<dbReference type="PANTHER" id="PTHR48029">
    <property type="entry name" value="NUCLEOLAR PROTEIN 8"/>
    <property type="match status" value="1"/>
</dbReference>
<dbReference type="PANTHER" id="PTHR48029:SF1">
    <property type="entry name" value="NUCLEOLAR PROTEIN 8"/>
    <property type="match status" value="1"/>
</dbReference>
<feature type="compositionally biased region" description="Acidic residues" evidence="4">
    <location>
        <begin position="883"/>
        <end position="894"/>
    </location>
</feature>
<feature type="compositionally biased region" description="Basic residues" evidence="4">
    <location>
        <begin position="1010"/>
        <end position="1035"/>
    </location>
</feature>
<proteinExistence type="predicted"/>